<evidence type="ECO:0008006" key="10">
    <source>
        <dbReference type="Google" id="ProtNLM"/>
    </source>
</evidence>
<keyword evidence="1 3" id="KW-0728">SH3 domain</keyword>
<dbReference type="SUPFAM" id="SSF47769">
    <property type="entry name" value="SAM/Pointed domain"/>
    <property type="match status" value="1"/>
</dbReference>
<dbReference type="SUPFAM" id="SSF50729">
    <property type="entry name" value="PH domain-like"/>
    <property type="match status" value="1"/>
</dbReference>
<feature type="compositionally biased region" description="Basic residues" evidence="4">
    <location>
        <begin position="879"/>
        <end position="890"/>
    </location>
</feature>
<dbReference type="SMART" id="SM00233">
    <property type="entry name" value="PH"/>
    <property type="match status" value="1"/>
</dbReference>
<dbReference type="GO" id="GO:0055037">
    <property type="term" value="C:recycling endosome"/>
    <property type="evidence" value="ECO:0007669"/>
    <property type="project" value="TreeGrafter"/>
</dbReference>
<dbReference type="AlphaFoldDB" id="A0A099P668"/>
<dbReference type="Pfam" id="PF14604">
    <property type="entry name" value="SH3_9"/>
    <property type="match status" value="1"/>
</dbReference>
<keyword evidence="2" id="KW-0597">Phosphoprotein</keyword>
<dbReference type="Pfam" id="PF00169">
    <property type="entry name" value="PH"/>
    <property type="match status" value="1"/>
</dbReference>
<dbReference type="InterPro" id="IPR001660">
    <property type="entry name" value="SAM"/>
</dbReference>
<feature type="region of interest" description="Disordered" evidence="4">
    <location>
        <begin position="744"/>
        <end position="821"/>
    </location>
</feature>
<gene>
    <name evidence="8" type="ORF">JL09_g1366</name>
</gene>
<evidence type="ECO:0000256" key="2">
    <source>
        <dbReference type="ARBA" id="ARBA00022553"/>
    </source>
</evidence>
<feature type="compositionally biased region" description="Low complexity" evidence="4">
    <location>
        <begin position="867"/>
        <end position="878"/>
    </location>
</feature>
<evidence type="ECO:0000256" key="4">
    <source>
        <dbReference type="SAM" id="MobiDB-lite"/>
    </source>
</evidence>
<accession>A0A099P668</accession>
<dbReference type="GO" id="GO:0005769">
    <property type="term" value="C:early endosome"/>
    <property type="evidence" value="ECO:0007669"/>
    <property type="project" value="TreeGrafter"/>
</dbReference>
<dbReference type="InterPro" id="IPR001452">
    <property type="entry name" value="SH3_domain"/>
</dbReference>
<dbReference type="InterPro" id="IPR013761">
    <property type="entry name" value="SAM/pointed_sf"/>
</dbReference>
<dbReference type="GO" id="GO:0001881">
    <property type="term" value="P:receptor recycling"/>
    <property type="evidence" value="ECO:0007669"/>
    <property type="project" value="TreeGrafter"/>
</dbReference>
<dbReference type="PROSITE" id="PS50002">
    <property type="entry name" value="SH3"/>
    <property type="match status" value="1"/>
</dbReference>
<evidence type="ECO:0000259" key="6">
    <source>
        <dbReference type="PROSITE" id="PS50003"/>
    </source>
</evidence>
<proteinExistence type="predicted"/>
<name>A0A099P668_PICKU</name>
<dbReference type="SUPFAM" id="SSF50044">
    <property type="entry name" value="SH3-domain"/>
    <property type="match status" value="1"/>
</dbReference>
<dbReference type="InterPro" id="IPR045188">
    <property type="entry name" value="Boi1/Boi2-like"/>
</dbReference>
<comment type="caution">
    <text evidence="8">The sequence shown here is derived from an EMBL/GenBank/DDBJ whole genome shotgun (WGS) entry which is preliminary data.</text>
</comment>
<dbReference type="SMART" id="SM00454">
    <property type="entry name" value="SAM"/>
    <property type="match status" value="1"/>
</dbReference>
<feature type="region of interest" description="Disordered" evidence="4">
    <location>
        <begin position="520"/>
        <end position="541"/>
    </location>
</feature>
<feature type="compositionally biased region" description="Polar residues" evidence="4">
    <location>
        <begin position="744"/>
        <end position="766"/>
    </location>
</feature>
<dbReference type="GO" id="GO:0007032">
    <property type="term" value="P:endosome organization"/>
    <property type="evidence" value="ECO:0007669"/>
    <property type="project" value="TreeGrafter"/>
</dbReference>
<dbReference type="SMART" id="SM00326">
    <property type="entry name" value="SH3"/>
    <property type="match status" value="1"/>
</dbReference>
<dbReference type="CDD" id="cd13316">
    <property type="entry name" value="PH_Boi"/>
    <property type="match status" value="1"/>
</dbReference>
<dbReference type="Gene3D" id="2.30.29.30">
    <property type="entry name" value="Pleckstrin-homology domain (PH domain)/Phosphotyrosine-binding domain (PTB)"/>
    <property type="match status" value="1"/>
</dbReference>
<evidence type="ECO:0000313" key="8">
    <source>
        <dbReference type="EMBL" id="KGK39501.1"/>
    </source>
</evidence>
<feature type="domain" description="SH3" evidence="5">
    <location>
        <begin position="12"/>
        <end position="76"/>
    </location>
</feature>
<evidence type="ECO:0000256" key="1">
    <source>
        <dbReference type="ARBA" id="ARBA00022443"/>
    </source>
</evidence>
<dbReference type="FunFam" id="2.30.29.30:FF:000230">
    <property type="entry name" value="Polarized growth protein (Boi2)"/>
    <property type="match status" value="1"/>
</dbReference>
<evidence type="ECO:0000313" key="9">
    <source>
        <dbReference type="Proteomes" id="UP000029867"/>
    </source>
</evidence>
<feature type="compositionally biased region" description="Polar residues" evidence="4">
    <location>
        <begin position="297"/>
        <end position="323"/>
    </location>
</feature>
<feature type="compositionally biased region" description="Low complexity" evidence="4">
    <location>
        <begin position="803"/>
        <end position="817"/>
    </location>
</feature>
<dbReference type="PANTHER" id="PTHR22902:SF27">
    <property type="entry name" value="PLECKSTRIN HOMOLOGY DOMAIN-CONTAINING FAMILY A MEMBER 3"/>
    <property type="match status" value="1"/>
</dbReference>
<dbReference type="eggNOG" id="ENOG502QPMX">
    <property type="taxonomic scope" value="Eukaryota"/>
</dbReference>
<feature type="compositionally biased region" description="Low complexity" evidence="4">
    <location>
        <begin position="775"/>
        <end position="793"/>
    </location>
</feature>
<dbReference type="VEuPathDB" id="FungiDB:C5L36_0E03770"/>
<dbReference type="PROSITE" id="PS50003">
    <property type="entry name" value="PH_DOMAIN"/>
    <property type="match status" value="1"/>
</dbReference>
<dbReference type="Gene3D" id="1.10.150.50">
    <property type="entry name" value="Transcription Factor, Ets-1"/>
    <property type="match status" value="1"/>
</dbReference>
<feature type="compositionally biased region" description="Low complexity" evidence="4">
    <location>
        <begin position="84"/>
        <end position="99"/>
    </location>
</feature>
<dbReference type="PROSITE" id="PS50105">
    <property type="entry name" value="SAM_DOMAIN"/>
    <property type="match status" value="1"/>
</dbReference>
<dbReference type="GO" id="GO:0005829">
    <property type="term" value="C:cytosol"/>
    <property type="evidence" value="ECO:0007669"/>
    <property type="project" value="GOC"/>
</dbReference>
<dbReference type="InterPro" id="IPR001849">
    <property type="entry name" value="PH_domain"/>
</dbReference>
<dbReference type="CDD" id="cd09535">
    <property type="entry name" value="SAM_BOI-like_fungal"/>
    <property type="match status" value="1"/>
</dbReference>
<feature type="domain" description="SAM" evidence="7">
    <location>
        <begin position="170"/>
        <end position="233"/>
    </location>
</feature>
<feature type="domain" description="PH" evidence="6">
    <location>
        <begin position="573"/>
        <end position="693"/>
    </location>
</feature>
<dbReference type="Pfam" id="PF07647">
    <property type="entry name" value="SAM_2"/>
    <property type="match status" value="1"/>
</dbReference>
<feature type="region of interest" description="Disordered" evidence="4">
    <location>
        <begin position="273"/>
        <end position="355"/>
    </location>
</feature>
<protein>
    <recommendedName>
        <fullName evidence="10">Protein BOI2</fullName>
    </recommendedName>
</protein>
<dbReference type="Gene3D" id="2.30.30.40">
    <property type="entry name" value="SH3 Domains"/>
    <property type="match status" value="1"/>
</dbReference>
<dbReference type="InterPro" id="IPR036028">
    <property type="entry name" value="SH3-like_dom_sf"/>
</dbReference>
<evidence type="ECO:0000259" key="5">
    <source>
        <dbReference type="PROSITE" id="PS50002"/>
    </source>
</evidence>
<dbReference type="GO" id="GO:0005802">
    <property type="term" value="C:trans-Golgi network"/>
    <property type="evidence" value="ECO:0007669"/>
    <property type="project" value="TreeGrafter"/>
</dbReference>
<dbReference type="Proteomes" id="UP000029867">
    <property type="component" value="Unassembled WGS sequence"/>
</dbReference>
<reference evidence="9" key="1">
    <citation type="journal article" date="2014" name="Microb. Cell Fact.">
        <title>Exploiting Issatchenkia orientalis SD108 for succinic acid production.</title>
        <authorList>
            <person name="Xiao H."/>
            <person name="Shao Z."/>
            <person name="Jiang Y."/>
            <person name="Dole S."/>
            <person name="Zhao H."/>
        </authorList>
    </citation>
    <scope>NUCLEOTIDE SEQUENCE [LARGE SCALE GENOMIC DNA]</scope>
    <source>
        <strain evidence="9">SD108</strain>
    </source>
</reference>
<feature type="compositionally biased region" description="Polar residues" evidence="4">
    <location>
        <begin position="273"/>
        <end position="287"/>
    </location>
</feature>
<feature type="region of interest" description="Disordered" evidence="4">
    <location>
        <begin position="853"/>
        <end position="890"/>
    </location>
</feature>
<feature type="region of interest" description="Disordered" evidence="4">
    <location>
        <begin position="81"/>
        <end position="127"/>
    </location>
</feature>
<dbReference type="InterPro" id="IPR011993">
    <property type="entry name" value="PH-like_dom_sf"/>
</dbReference>
<organism evidence="8 9">
    <name type="scientific">Pichia kudriavzevii</name>
    <name type="common">Yeast</name>
    <name type="synonym">Issatchenkia orientalis</name>
    <dbReference type="NCBI Taxonomy" id="4909"/>
    <lineage>
        <taxon>Eukaryota</taxon>
        <taxon>Fungi</taxon>
        <taxon>Dikarya</taxon>
        <taxon>Ascomycota</taxon>
        <taxon>Saccharomycotina</taxon>
        <taxon>Pichiomycetes</taxon>
        <taxon>Pichiales</taxon>
        <taxon>Pichiaceae</taxon>
        <taxon>Pichia</taxon>
    </lineage>
</organism>
<dbReference type="HOGENOM" id="CLU_003845_0_0_1"/>
<evidence type="ECO:0000256" key="3">
    <source>
        <dbReference type="PROSITE-ProRule" id="PRU00192"/>
    </source>
</evidence>
<dbReference type="EMBL" id="JQFK01000008">
    <property type="protein sequence ID" value="KGK39501.1"/>
    <property type="molecule type" value="Genomic_DNA"/>
</dbReference>
<dbReference type="GO" id="GO:0042147">
    <property type="term" value="P:retrograde transport, endosome to Golgi"/>
    <property type="evidence" value="ECO:0007669"/>
    <property type="project" value="TreeGrafter"/>
</dbReference>
<sequence>MSNRENSIGSHTHTQLYTVIKSFEARLPDELTIQEGDIVEIISDDSEFDDGWYMGKNLSTGQVGLYPKIFTKIKKSSNDLVKKPSLLRSRSRRTPQSSPITANSSSYFEDSHEAPAVTHPSNNNDANVNRYVSDIDNALKELSVDKKNASSTSIVNSNDDSLNRENVENWSPYQVAEYFSNIVGAETANKFIVHKISGHILLELELAYLKELDINSFGTRFEIYKEIEELRKFQNPTLGNSSFNQNEFFNSTIRSNDNIHALASNQLNKRQSSIGSSRFSYKQTPRPQSYVELGNPNRLNSIKTSPSPLQFDNSNTDLSSDALQMTPEPVVSNEQFASPRRAPAPPSYPSPVSNNPTKFGIKSPEKLPVMTSNTIPKLTGPSHSRNTSTGAASSIYIDTSPTVNSRRNSITASRDESLYIDNNAKYINKTNKGHRRYSSVVINKEVDGEDNRSSNTYNEPNTPIDTVTAFERQKNTNGSPLKQANMSPNRRSVSAKEFAQIMKNKDVTNKRVVSDIAAQSTSTKTALNAPPPPTVSKSGSFRQRVGNRLNSKAQTSAFQEGIRAIKPDEALKDADYSGWMFKKGNLSIGSWKHRFFTLHKTRLSYYVTTSDSKEKGLIDITSHRVLPATEAEDKLSAVYAASAGYGRYCFKLVPPAPGSRSGLTFTQQKVHYFAVETREEMRGWMSALMKATIELDETVPAISSCVTPTIPLQKAQELMAAARENARENYENIQRIKEGRMNTTLLESDNKEQQTSYLVNDSSYDSGSPVDENETTFNTSSRRTNSSMTPTSPDSNPLRKYGKQSGSKSSSPLNGMSTPYLMTSGMISPNAVNESSTNIDSPARYASTKGYFPTVTKLDDDTPLDPPSKTLHSSNSFSKRLRSLRKSGKD</sequence>
<evidence type="ECO:0000259" key="7">
    <source>
        <dbReference type="PROSITE" id="PS50105"/>
    </source>
</evidence>
<dbReference type="PANTHER" id="PTHR22902">
    <property type="entry name" value="SESQUIPEDALIAN"/>
    <property type="match status" value="1"/>
</dbReference>